<keyword evidence="3" id="KW-0813">Transport</keyword>
<dbReference type="STRING" id="448386.A0A2V3J0M7"/>
<comment type="similarity">
    <text evidence="2">Belongs to the VPS52 family.</text>
</comment>
<dbReference type="GO" id="GO:0015031">
    <property type="term" value="P:protein transport"/>
    <property type="evidence" value="ECO:0007669"/>
    <property type="project" value="UniProtKB-KW"/>
</dbReference>
<comment type="caution">
    <text evidence="8">The sequence shown here is derived from an EMBL/GenBank/DDBJ whole genome shotgun (WGS) entry which is preliminary data.</text>
</comment>
<dbReference type="Pfam" id="PF20655">
    <property type="entry name" value="Vps52_C"/>
    <property type="match status" value="1"/>
</dbReference>
<dbReference type="Proteomes" id="UP000247409">
    <property type="component" value="Unassembled WGS sequence"/>
</dbReference>
<accession>A0A2V3J0M7</accession>
<proteinExistence type="inferred from homology"/>
<feature type="domain" description="Vps52 coiled-coil" evidence="6">
    <location>
        <begin position="65"/>
        <end position="234"/>
    </location>
</feature>
<dbReference type="GO" id="GO:0005829">
    <property type="term" value="C:cytosol"/>
    <property type="evidence" value="ECO:0007669"/>
    <property type="project" value="GOC"/>
</dbReference>
<dbReference type="InterPro" id="IPR007258">
    <property type="entry name" value="Vps52"/>
</dbReference>
<protein>
    <submittedName>
        <fullName evidence="8">Vacuolar protein sorting-associated protein 52 A</fullName>
    </submittedName>
</protein>
<dbReference type="AlphaFoldDB" id="A0A2V3J0M7"/>
<dbReference type="PANTHER" id="PTHR14190">
    <property type="entry name" value="SUPPRESSOR OF ACTIN MUTATIONS 2/VACUOLAR PROTEIN SORTING 52"/>
    <property type="match status" value="1"/>
</dbReference>
<evidence type="ECO:0000259" key="6">
    <source>
        <dbReference type="Pfam" id="PF04129"/>
    </source>
</evidence>
<name>A0A2V3J0M7_9FLOR</name>
<dbReference type="PANTHER" id="PTHR14190:SF7">
    <property type="entry name" value="VACUOLAR PROTEIN SORTING-ASSOCIATED PROTEIN 52 HOMOLOG"/>
    <property type="match status" value="1"/>
</dbReference>
<evidence type="ECO:0000313" key="9">
    <source>
        <dbReference type="Proteomes" id="UP000247409"/>
    </source>
</evidence>
<evidence type="ECO:0000256" key="1">
    <source>
        <dbReference type="ARBA" id="ARBA00004601"/>
    </source>
</evidence>
<dbReference type="InterPro" id="IPR048319">
    <property type="entry name" value="Vps52_CC"/>
</dbReference>
<evidence type="ECO:0000256" key="4">
    <source>
        <dbReference type="ARBA" id="ARBA00022927"/>
    </source>
</evidence>
<sequence length="689" mass="77830">MTCQQTPPDPHTLWNALGLSNLTHSPLSDDALRSFSPERLPTAASEQTKDDYDHAVSRSLHAYEAESETIESVISTQSELKRLQDATDHFERLAHSLHQVETDAIELQNQAKAHNAAAVARNAAYQHLTALLEELVIPPSLIRHIVDGRVSELEYGACLTKLSKKVALYDMGDLHSTPLHEELAPVLQALVHTAVARTRTFLLEKIALLKRPNTNVNIVKENVLLKHRALVEFIEMHHPHVFAEIKEGYVETMSRTYYVLFRKYADGLLTMKQLLPSENADTLVGSMAEETTSLFSRHQPVPVGGVSQFALGDRLEVLHDVEGPAIVLATAVDNNQRFYYEQIHRSLGKMLSEACASEHIFCKAFFGESNSRMFNTFFKRIIGFLLDAVKAHTEPTRDAVGVLLALKVNEAQKRFMQERSIMYLSDFFIQADIILKPKFKKLLDENVASVTRASATIARQAQRRDIDTSPHIVTRRFAAFSSSMLAISRFGTPDDSILEGLRSLRNEYNGFLNTASTLFARPRIRCVFLINNVDLVLSMFRRHGVLDTNDYKFFAEFQEVHSAAYVEHEVADHFPDVVVFVRQCETIRKNNAHGANARPSPSKDRVKSILRQFAANWRLGVQHMQGAVLRDFPNFDVGTELTRGLFAKLLAYHKRCENAVDTYYPQLKSEIVTGTEIVYELRQRTKGTS</sequence>
<keyword evidence="4" id="KW-0653">Protein transport</keyword>
<keyword evidence="5" id="KW-0333">Golgi apparatus</keyword>
<dbReference type="Pfam" id="PF04129">
    <property type="entry name" value="Vps52_CC"/>
    <property type="match status" value="1"/>
</dbReference>
<dbReference type="GO" id="GO:0032456">
    <property type="term" value="P:endocytic recycling"/>
    <property type="evidence" value="ECO:0007669"/>
    <property type="project" value="TreeGrafter"/>
</dbReference>
<comment type="subcellular location">
    <subcellularLocation>
        <location evidence="1">Golgi apparatus</location>
        <location evidence="1">trans-Golgi network</location>
    </subcellularLocation>
</comment>
<dbReference type="GO" id="GO:0042147">
    <property type="term" value="P:retrograde transport, endosome to Golgi"/>
    <property type="evidence" value="ECO:0007669"/>
    <property type="project" value="TreeGrafter"/>
</dbReference>
<dbReference type="GO" id="GO:0019905">
    <property type="term" value="F:syntaxin binding"/>
    <property type="evidence" value="ECO:0007669"/>
    <property type="project" value="TreeGrafter"/>
</dbReference>
<reference evidence="8 9" key="1">
    <citation type="journal article" date="2018" name="Mol. Biol. Evol.">
        <title>Analysis of the draft genome of the red seaweed Gracilariopsis chorda provides insights into genome size evolution in Rhodophyta.</title>
        <authorList>
            <person name="Lee J."/>
            <person name="Yang E.C."/>
            <person name="Graf L."/>
            <person name="Yang J.H."/>
            <person name="Qiu H."/>
            <person name="Zel Zion U."/>
            <person name="Chan C.X."/>
            <person name="Stephens T.G."/>
            <person name="Weber A.P.M."/>
            <person name="Boo G.H."/>
            <person name="Boo S.M."/>
            <person name="Kim K.M."/>
            <person name="Shin Y."/>
            <person name="Jung M."/>
            <person name="Lee S.J."/>
            <person name="Yim H.S."/>
            <person name="Lee J.H."/>
            <person name="Bhattacharya D."/>
            <person name="Yoon H.S."/>
        </authorList>
    </citation>
    <scope>NUCLEOTIDE SEQUENCE [LARGE SCALE GENOMIC DNA]</scope>
    <source>
        <strain evidence="8 9">SKKU-2015</strain>
        <tissue evidence="8">Whole body</tissue>
    </source>
</reference>
<dbReference type="GO" id="GO:0000938">
    <property type="term" value="C:GARP complex"/>
    <property type="evidence" value="ECO:0007669"/>
    <property type="project" value="TreeGrafter"/>
</dbReference>
<feature type="domain" description="Vps52 C-terminal" evidence="7">
    <location>
        <begin position="251"/>
        <end position="557"/>
    </location>
</feature>
<dbReference type="InterPro" id="IPR048361">
    <property type="entry name" value="Vps52_C"/>
</dbReference>
<evidence type="ECO:0000256" key="2">
    <source>
        <dbReference type="ARBA" id="ARBA00008180"/>
    </source>
</evidence>
<dbReference type="OrthoDB" id="19482at2759"/>
<organism evidence="8 9">
    <name type="scientific">Gracilariopsis chorda</name>
    <dbReference type="NCBI Taxonomy" id="448386"/>
    <lineage>
        <taxon>Eukaryota</taxon>
        <taxon>Rhodophyta</taxon>
        <taxon>Florideophyceae</taxon>
        <taxon>Rhodymeniophycidae</taxon>
        <taxon>Gracilariales</taxon>
        <taxon>Gracilariaceae</taxon>
        <taxon>Gracilariopsis</taxon>
    </lineage>
</organism>
<keyword evidence="9" id="KW-1185">Reference proteome</keyword>
<dbReference type="GO" id="GO:0006896">
    <property type="term" value="P:Golgi to vacuole transport"/>
    <property type="evidence" value="ECO:0007669"/>
    <property type="project" value="TreeGrafter"/>
</dbReference>
<evidence type="ECO:0000256" key="5">
    <source>
        <dbReference type="ARBA" id="ARBA00023034"/>
    </source>
</evidence>
<gene>
    <name evidence="8" type="ORF">BWQ96_03258</name>
</gene>
<dbReference type="EMBL" id="NBIV01000031">
    <property type="protein sequence ID" value="PXF46920.1"/>
    <property type="molecule type" value="Genomic_DNA"/>
</dbReference>
<evidence type="ECO:0000259" key="7">
    <source>
        <dbReference type="Pfam" id="PF20655"/>
    </source>
</evidence>
<evidence type="ECO:0000313" key="8">
    <source>
        <dbReference type="EMBL" id="PXF46920.1"/>
    </source>
</evidence>
<evidence type="ECO:0000256" key="3">
    <source>
        <dbReference type="ARBA" id="ARBA00022448"/>
    </source>
</evidence>